<evidence type="ECO:0000313" key="1">
    <source>
        <dbReference type="EMBL" id="KAK9659787.1"/>
    </source>
</evidence>
<evidence type="ECO:0000313" key="2">
    <source>
        <dbReference type="Proteomes" id="UP001479436"/>
    </source>
</evidence>
<reference evidence="1 2" key="1">
    <citation type="submission" date="2023-04" db="EMBL/GenBank/DDBJ databases">
        <title>Genome of Basidiobolus ranarum AG-B5.</title>
        <authorList>
            <person name="Stajich J.E."/>
            <person name="Carter-House D."/>
            <person name="Gryganskyi A."/>
        </authorList>
    </citation>
    <scope>NUCLEOTIDE SEQUENCE [LARGE SCALE GENOMIC DNA]</scope>
    <source>
        <strain evidence="1 2">AG-B5</strain>
    </source>
</reference>
<keyword evidence="2" id="KW-1185">Reference proteome</keyword>
<dbReference type="Proteomes" id="UP001479436">
    <property type="component" value="Unassembled WGS sequence"/>
</dbReference>
<organism evidence="1 2">
    <name type="scientific">Basidiobolus ranarum</name>
    <dbReference type="NCBI Taxonomy" id="34480"/>
    <lineage>
        <taxon>Eukaryota</taxon>
        <taxon>Fungi</taxon>
        <taxon>Fungi incertae sedis</taxon>
        <taxon>Zoopagomycota</taxon>
        <taxon>Entomophthoromycotina</taxon>
        <taxon>Basidiobolomycetes</taxon>
        <taxon>Basidiobolales</taxon>
        <taxon>Basidiobolaceae</taxon>
        <taxon>Basidiobolus</taxon>
    </lineage>
</organism>
<accession>A0ABR2VK92</accession>
<comment type="caution">
    <text evidence="1">The sequence shown here is derived from an EMBL/GenBank/DDBJ whole genome shotgun (WGS) entry which is preliminary data.</text>
</comment>
<feature type="non-terminal residue" evidence="1">
    <location>
        <position position="136"/>
    </location>
</feature>
<sequence>MSFIKRSTKRQIRKKIEVEEEEEPEPVIVQRSKPKVNKAKKITPSLSFDDDEEGESLELKKSSASLEVKKAKTKKFQLRGDAVLVTPEPVVSERPSYSKEYLEALKKESFNPTRAHDKFDLPEGIPDEHLVLLAKK</sequence>
<evidence type="ECO:0008006" key="3">
    <source>
        <dbReference type="Google" id="ProtNLM"/>
    </source>
</evidence>
<gene>
    <name evidence="1" type="ORF">K7432_018507</name>
</gene>
<proteinExistence type="predicted"/>
<protein>
    <recommendedName>
        <fullName evidence="3">Ribosome biogenesis protein NOP53</fullName>
    </recommendedName>
</protein>
<name>A0ABR2VK92_9FUNG</name>
<dbReference type="EMBL" id="JASJQH010013168">
    <property type="protein sequence ID" value="KAK9659787.1"/>
    <property type="molecule type" value="Genomic_DNA"/>
</dbReference>